<reference evidence="1" key="1">
    <citation type="submission" date="2020-05" db="EMBL/GenBank/DDBJ databases">
        <authorList>
            <person name="Chiriac C."/>
            <person name="Salcher M."/>
            <person name="Ghai R."/>
            <person name="Kavagutti S V."/>
        </authorList>
    </citation>
    <scope>NUCLEOTIDE SEQUENCE</scope>
</reference>
<accession>A0A6J5QY76</accession>
<dbReference type="EMBL" id="LR797146">
    <property type="protein sequence ID" value="CAB4189599.1"/>
    <property type="molecule type" value="Genomic_DNA"/>
</dbReference>
<evidence type="ECO:0000313" key="1">
    <source>
        <dbReference type="EMBL" id="CAB4189599.1"/>
    </source>
</evidence>
<sequence>MSEYKIDPNYTEVSERMAMVRELYPQATFQPANLDKPYTIEKVGEAFYVVYAAAIYREPFDERPAIGIAWEPIPGATPYTRGSELMNAETSAWGRACIAVGIPAKKIASAHEVRNRQEDRPIKTVMPGEPLVKDLWAGTEAAAKPTCEHGLMEWKQGYSKTKQKDWAGYFCTFIDHTGTEPKCNPLWYETAPDGDWRPQS</sequence>
<gene>
    <name evidence="1" type="ORF">UFOVP1201_8</name>
</gene>
<protein>
    <submittedName>
        <fullName evidence="1">Uncharacterized protein</fullName>
    </submittedName>
</protein>
<proteinExistence type="predicted"/>
<name>A0A6J5QY76_9CAUD</name>
<organism evidence="1">
    <name type="scientific">uncultured Caudovirales phage</name>
    <dbReference type="NCBI Taxonomy" id="2100421"/>
    <lineage>
        <taxon>Viruses</taxon>
        <taxon>Duplodnaviria</taxon>
        <taxon>Heunggongvirae</taxon>
        <taxon>Uroviricota</taxon>
        <taxon>Caudoviricetes</taxon>
        <taxon>Peduoviridae</taxon>
        <taxon>Maltschvirus</taxon>
        <taxon>Maltschvirus maltsch</taxon>
    </lineage>
</organism>